<dbReference type="EMBL" id="CAUJNA010000319">
    <property type="protein sequence ID" value="CAJ1375423.1"/>
    <property type="molecule type" value="Genomic_DNA"/>
</dbReference>
<evidence type="ECO:0000313" key="3">
    <source>
        <dbReference type="EMBL" id="CAJ1375423.1"/>
    </source>
</evidence>
<feature type="compositionally biased region" description="Low complexity" evidence="1">
    <location>
        <begin position="88"/>
        <end position="99"/>
    </location>
</feature>
<evidence type="ECO:0000259" key="2">
    <source>
        <dbReference type="Pfam" id="PF00091"/>
    </source>
</evidence>
<dbReference type="AlphaFoldDB" id="A0AA36HWE0"/>
<organism evidence="3 4">
    <name type="scientific">Effrenium voratum</name>
    <dbReference type="NCBI Taxonomy" id="2562239"/>
    <lineage>
        <taxon>Eukaryota</taxon>
        <taxon>Sar</taxon>
        <taxon>Alveolata</taxon>
        <taxon>Dinophyceae</taxon>
        <taxon>Suessiales</taxon>
        <taxon>Symbiodiniaceae</taxon>
        <taxon>Effrenium</taxon>
    </lineage>
</organism>
<protein>
    <recommendedName>
        <fullName evidence="2">Tubulin/FtsZ GTPase domain-containing protein</fullName>
    </recommendedName>
</protein>
<proteinExistence type="predicted"/>
<dbReference type="InterPro" id="IPR036525">
    <property type="entry name" value="Tubulin/FtsZ_GTPase_sf"/>
</dbReference>
<sequence length="627" mass="67481">MADCDEEEGRIPLPPQLNRLPKEKLSQVGKALEELAATGLKDLPDVAFLAMAVKPYASRPPLPAEDKLSTYQAMSLWTWTPNCRAKAQSQPQAALAPSATSVSADEPPPRLRAIAKDITARVERLKARLKDRAESLSWLRRRRRFQPRAPEVVVDEWLQAMLAADAQLREMATMGAVKVLGDGPGVLFEYSPAARPSARLPALSLRPDWQKRGHFARFEPRKLPGQPLTVQPAVLTVHLGAEGCETAASLWQSLLEQHWVSANGAPIGCPSAVFAESRSGRHVPRAILAGFGEAASRGLLSPASVLVGQKEASLSPGAAWTAGKEGNFSEAVLEAMRLQVEHMDYFDGFLLSYHAGEDAQTSGLAAKVLEQVKDSYRTTLVTVAGIEDPTDTELRRSAAMALCSVSALELMQHSGIVALYDRSASGLQAKASVVSQLLAGLTEPRRLPGCGRTGNFLGLMQSLRSYENALNLAIPFCGSAPRAEIDGMCHYTLAKETLLKGSLCSALNGETRSRVRGTISIVMNCRGMQHSAAMSAVADLRETNLHGAPVLGRAGVTIHSYAADAEPGVVALENTTDVDELFGSWRIAAEEFSEIRGEGTLSDLENKRMEYQDAATWDFGGHGGGEE</sequence>
<evidence type="ECO:0000256" key="1">
    <source>
        <dbReference type="SAM" id="MobiDB-lite"/>
    </source>
</evidence>
<feature type="domain" description="Tubulin/FtsZ GTPase" evidence="2">
    <location>
        <begin position="234"/>
        <end position="410"/>
    </location>
</feature>
<reference evidence="3" key="1">
    <citation type="submission" date="2023-08" db="EMBL/GenBank/DDBJ databases">
        <authorList>
            <person name="Chen Y."/>
            <person name="Shah S."/>
            <person name="Dougan E. K."/>
            <person name="Thang M."/>
            <person name="Chan C."/>
        </authorList>
    </citation>
    <scope>NUCLEOTIDE SEQUENCE</scope>
</reference>
<dbReference type="Proteomes" id="UP001178507">
    <property type="component" value="Unassembled WGS sequence"/>
</dbReference>
<comment type="caution">
    <text evidence="3">The sequence shown here is derived from an EMBL/GenBank/DDBJ whole genome shotgun (WGS) entry which is preliminary data.</text>
</comment>
<feature type="region of interest" description="Disordered" evidence="1">
    <location>
        <begin position="1"/>
        <end position="22"/>
    </location>
</feature>
<dbReference type="Pfam" id="PF00091">
    <property type="entry name" value="Tubulin"/>
    <property type="match status" value="1"/>
</dbReference>
<name>A0AA36HWE0_9DINO</name>
<gene>
    <name evidence="3" type="ORF">EVOR1521_LOCUS4698</name>
</gene>
<dbReference type="InterPro" id="IPR003008">
    <property type="entry name" value="Tubulin_FtsZ_GTPase"/>
</dbReference>
<dbReference type="GO" id="GO:0005525">
    <property type="term" value="F:GTP binding"/>
    <property type="evidence" value="ECO:0007669"/>
    <property type="project" value="InterPro"/>
</dbReference>
<dbReference type="Gene3D" id="3.40.50.1440">
    <property type="entry name" value="Tubulin/FtsZ, GTPase domain"/>
    <property type="match status" value="1"/>
</dbReference>
<dbReference type="SUPFAM" id="SSF52490">
    <property type="entry name" value="Tubulin nucleotide-binding domain-like"/>
    <property type="match status" value="1"/>
</dbReference>
<accession>A0AA36HWE0</accession>
<keyword evidence="4" id="KW-1185">Reference proteome</keyword>
<feature type="region of interest" description="Disordered" evidence="1">
    <location>
        <begin position="88"/>
        <end position="107"/>
    </location>
</feature>
<evidence type="ECO:0000313" key="4">
    <source>
        <dbReference type="Proteomes" id="UP001178507"/>
    </source>
</evidence>